<feature type="compositionally biased region" description="Polar residues" evidence="1">
    <location>
        <begin position="24"/>
        <end position="35"/>
    </location>
</feature>
<dbReference type="Proteomes" id="UP000078520">
    <property type="component" value="Unassembled WGS sequence"/>
</dbReference>
<feature type="signal peptide" evidence="2">
    <location>
        <begin position="1"/>
        <end position="19"/>
    </location>
</feature>
<feature type="chain" id="PRO_5038871750" description="Lreu-0056-like domain-containing protein" evidence="2">
    <location>
        <begin position="20"/>
        <end position="212"/>
    </location>
</feature>
<feature type="compositionally biased region" description="Basic and acidic residues" evidence="1">
    <location>
        <begin position="36"/>
        <end position="52"/>
    </location>
</feature>
<gene>
    <name evidence="4" type="ORF">A3O14_02295</name>
</gene>
<dbReference type="InterPro" id="IPR054365">
    <property type="entry name" value="Lreu_0056-like"/>
</dbReference>
<dbReference type="Gene3D" id="3.30.1460.60">
    <property type="match status" value="1"/>
</dbReference>
<feature type="domain" description="Lreu-0056-like" evidence="3">
    <location>
        <begin position="87"/>
        <end position="198"/>
    </location>
</feature>
<evidence type="ECO:0000313" key="4">
    <source>
        <dbReference type="EMBL" id="OAQ08901.1"/>
    </source>
</evidence>
<sequence length="212" mass="23251">MKKTILSLGIICLGALTLAGCGNQNKIPQKTATPKTEQKVKKDTANESKAESDTQTSDSDSVESSVATASSTTTTNKQAANDPQVTPQQLGTMVAFLQSPDWFKGYLKDGTMYYGTNNPKTVVGGNQVAGYDFITANGDAESYIYYKKNGDMVTMKWVDNPADAEMKSQTISYQRLLNDYYQSQDQKNEVNNDASQLKNWATANQDLYQSQS</sequence>
<protein>
    <recommendedName>
        <fullName evidence="3">Lreu-0056-like domain-containing protein</fullName>
    </recommendedName>
</protein>
<feature type="compositionally biased region" description="Polar residues" evidence="1">
    <location>
        <begin position="76"/>
        <end position="85"/>
    </location>
</feature>
<dbReference type="EMBL" id="LVKI01000005">
    <property type="protein sequence ID" value="OAQ08901.1"/>
    <property type="molecule type" value="Genomic_DNA"/>
</dbReference>
<dbReference type="CDD" id="cd15778">
    <property type="entry name" value="Lreu_0056_like"/>
    <property type="match status" value="1"/>
</dbReference>
<keyword evidence="2" id="KW-0732">Signal</keyword>
<evidence type="ECO:0000313" key="5">
    <source>
        <dbReference type="Proteomes" id="UP000078520"/>
    </source>
</evidence>
<dbReference type="Pfam" id="PF22125">
    <property type="entry name" value="Lreu_0056_like"/>
    <property type="match status" value="1"/>
</dbReference>
<reference evidence="5" key="1">
    <citation type="submission" date="2016-03" db="EMBL/GenBank/DDBJ databases">
        <authorList>
            <person name="Johnson T.J."/>
            <person name="Youmans B."/>
            <person name="Case K."/>
            <person name="Noll S."/>
        </authorList>
    </citation>
    <scope>NUCLEOTIDE SEQUENCE [LARGE SCALE GENOMIC DNA]</scope>
    <source>
        <strain evidence="5">UMNLAv8</strain>
    </source>
</reference>
<evidence type="ECO:0000259" key="3">
    <source>
        <dbReference type="Pfam" id="PF22125"/>
    </source>
</evidence>
<name>A0A179C463_9LACO</name>
<comment type="caution">
    <text evidence="4">The sequence shown here is derived from an EMBL/GenBank/DDBJ whole genome shotgun (WGS) entry which is preliminary data.</text>
</comment>
<dbReference type="PROSITE" id="PS51257">
    <property type="entry name" value="PROKAR_LIPOPROTEIN"/>
    <property type="match status" value="1"/>
</dbReference>
<dbReference type="AlphaFoldDB" id="A0A179C463"/>
<evidence type="ECO:0000256" key="2">
    <source>
        <dbReference type="SAM" id="SignalP"/>
    </source>
</evidence>
<organism evidence="4 5">
    <name type="scientific">Ligilactobacillus aviarius</name>
    <dbReference type="NCBI Taxonomy" id="1606"/>
    <lineage>
        <taxon>Bacteria</taxon>
        <taxon>Bacillati</taxon>
        <taxon>Bacillota</taxon>
        <taxon>Bacilli</taxon>
        <taxon>Lactobacillales</taxon>
        <taxon>Lactobacillaceae</taxon>
        <taxon>Ligilactobacillus</taxon>
    </lineage>
</organism>
<feature type="region of interest" description="Disordered" evidence="1">
    <location>
        <begin position="24"/>
        <end position="85"/>
    </location>
</feature>
<feature type="compositionally biased region" description="Low complexity" evidence="1">
    <location>
        <begin position="53"/>
        <end position="75"/>
    </location>
</feature>
<dbReference type="OrthoDB" id="2326075at2"/>
<accession>A0A179C463</accession>
<dbReference type="RefSeq" id="WP_064208069.1">
    <property type="nucleotide sequence ID" value="NZ_LVKC01000026.1"/>
</dbReference>
<proteinExistence type="predicted"/>
<evidence type="ECO:0000256" key="1">
    <source>
        <dbReference type="SAM" id="MobiDB-lite"/>
    </source>
</evidence>